<keyword evidence="7 9" id="KW-0051">Antiviral defense</keyword>
<dbReference type="GO" id="GO:0051536">
    <property type="term" value="F:iron-sulfur cluster binding"/>
    <property type="evidence" value="ECO:0007669"/>
    <property type="project" value="UniProtKB-KW"/>
</dbReference>
<sequence length="168" mass="19835">MAGSEINVTATLIWYYYICHREVWLMARQITPDQDNSNLEIGRVIQDQRYAREKKEVDLGGLKVDILKREGGELVIAEVKKSSRFKESARMQLAFYIKSLKTHGVIARGELRFPEEKQKEAVILDEQLEQELDRAEREILRIAYLEQPPRPEKIQWCKRCAYNEFCWT</sequence>
<dbReference type="NCBIfam" id="TIGR00372">
    <property type="entry name" value="cas4"/>
    <property type="match status" value="1"/>
</dbReference>
<dbReference type="InterPro" id="IPR022765">
    <property type="entry name" value="Dna2/Cas4_DUF83"/>
</dbReference>
<dbReference type="InterPro" id="IPR013343">
    <property type="entry name" value="CRISPR-assoc_prot_Cas4"/>
</dbReference>
<dbReference type="PANTHER" id="PTHR37168">
    <property type="entry name" value="CRISPR-ASSOCIATED EXONUCLEASE CAS4"/>
    <property type="match status" value="1"/>
</dbReference>
<evidence type="ECO:0000256" key="1">
    <source>
        <dbReference type="ARBA" id="ARBA00022722"/>
    </source>
</evidence>
<comment type="function">
    <text evidence="9">CRISPR (clustered regularly interspaced short palindromic repeat) is an adaptive immune system that provides protection against mobile genetic elements (viruses, transposable elements and conjugative plasmids). CRISPR clusters contain sequences complementary to antecedent mobile elements and target invading nucleic acids. CRISPR clusters are transcribed and processed into CRISPR RNA (crRNA).</text>
</comment>
<dbReference type="RefSeq" id="WP_132014455.1">
    <property type="nucleotide sequence ID" value="NZ_SLUN01000013.1"/>
</dbReference>
<protein>
    <recommendedName>
        <fullName evidence="9">CRISPR-associated exonuclease Cas4</fullName>
        <ecNumber evidence="9">3.1.12.1</ecNumber>
    </recommendedName>
</protein>
<dbReference type="EMBL" id="SLUN01000013">
    <property type="protein sequence ID" value="TCL68464.1"/>
    <property type="molecule type" value="Genomic_DNA"/>
</dbReference>
<comment type="similarity">
    <text evidence="9">Belongs to the CRISPR-associated exonuclease Cas4 family.</text>
</comment>
<evidence type="ECO:0000313" key="12">
    <source>
        <dbReference type="Proteomes" id="UP000295008"/>
    </source>
</evidence>
<evidence type="ECO:0000313" key="11">
    <source>
        <dbReference type="EMBL" id="TCL68464.1"/>
    </source>
</evidence>
<dbReference type="AlphaFoldDB" id="A0A4R1RQ92"/>
<proteinExistence type="inferred from homology"/>
<dbReference type="Gene3D" id="3.90.320.10">
    <property type="match status" value="1"/>
</dbReference>
<keyword evidence="5 9" id="KW-0408">Iron</keyword>
<evidence type="ECO:0000256" key="3">
    <source>
        <dbReference type="ARBA" id="ARBA00022801"/>
    </source>
</evidence>
<keyword evidence="2 9" id="KW-0479">Metal-binding</keyword>
<keyword evidence="6 9" id="KW-0411">Iron-sulfur</keyword>
<evidence type="ECO:0000256" key="7">
    <source>
        <dbReference type="ARBA" id="ARBA00023118"/>
    </source>
</evidence>
<keyword evidence="12" id="KW-1185">Reference proteome</keyword>
<dbReference type="GO" id="GO:0051607">
    <property type="term" value="P:defense response to virus"/>
    <property type="evidence" value="ECO:0007669"/>
    <property type="project" value="UniProtKB-KW"/>
</dbReference>
<keyword evidence="1 9" id="KW-0540">Nuclease</keyword>
<comment type="cofactor">
    <cofactor evidence="9">
        <name>iron-sulfur cluster</name>
        <dbReference type="ChEBI" id="CHEBI:30408"/>
    </cofactor>
</comment>
<dbReference type="GO" id="GO:0046872">
    <property type="term" value="F:metal ion binding"/>
    <property type="evidence" value="ECO:0007669"/>
    <property type="project" value="UniProtKB-KW"/>
</dbReference>
<dbReference type="EC" id="3.1.12.1" evidence="9"/>
<dbReference type="Pfam" id="PF01930">
    <property type="entry name" value="Cas_Cas4"/>
    <property type="match status" value="1"/>
</dbReference>
<dbReference type="Proteomes" id="UP000295008">
    <property type="component" value="Unassembled WGS sequence"/>
</dbReference>
<name>A0A4R1RQ92_HYDET</name>
<evidence type="ECO:0000256" key="6">
    <source>
        <dbReference type="ARBA" id="ARBA00023014"/>
    </source>
</evidence>
<evidence type="ECO:0000256" key="5">
    <source>
        <dbReference type="ARBA" id="ARBA00023004"/>
    </source>
</evidence>
<dbReference type="InterPro" id="IPR011604">
    <property type="entry name" value="PDDEXK-like_dom_sf"/>
</dbReference>
<comment type="caution">
    <text evidence="11">The sequence shown here is derived from an EMBL/GenBank/DDBJ whole genome shotgun (WGS) entry which is preliminary data.</text>
</comment>
<dbReference type="GO" id="GO:0004527">
    <property type="term" value="F:exonuclease activity"/>
    <property type="evidence" value="ECO:0007669"/>
    <property type="project" value="UniProtKB-KW"/>
</dbReference>
<keyword evidence="8 9" id="KW-0464">Manganese</keyword>
<organism evidence="11 12">
    <name type="scientific">Hydrogenispora ethanolica</name>
    <dbReference type="NCBI Taxonomy" id="1082276"/>
    <lineage>
        <taxon>Bacteria</taxon>
        <taxon>Bacillati</taxon>
        <taxon>Bacillota</taxon>
        <taxon>Hydrogenispora</taxon>
    </lineage>
</organism>
<keyword evidence="4 9" id="KW-0269">Exonuclease</keyword>
<feature type="domain" description="DUF83" evidence="10">
    <location>
        <begin position="10"/>
        <end position="167"/>
    </location>
</feature>
<dbReference type="OrthoDB" id="9794720at2"/>
<evidence type="ECO:0000256" key="9">
    <source>
        <dbReference type="RuleBase" id="RU365022"/>
    </source>
</evidence>
<dbReference type="PANTHER" id="PTHR37168:SF2">
    <property type="entry name" value="CRISPR-ASSOCIATED EXONUCLEASE CAS4"/>
    <property type="match status" value="1"/>
</dbReference>
<keyword evidence="3 9" id="KW-0378">Hydrolase</keyword>
<reference evidence="11 12" key="1">
    <citation type="submission" date="2019-03" db="EMBL/GenBank/DDBJ databases">
        <title>Genomic Encyclopedia of Type Strains, Phase IV (KMG-IV): sequencing the most valuable type-strain genomes for metagenomic binning, comparative biology and taxonomic classification.</title>
        <authorList>
            <person name="Goeker M."/>
        </authorList>
    </citation>
    <scope>NUCLEOTIDE SEQUENCE [LARGE SCALE GENOMIC DNA]</scope>
    <source>
        <strain evidence="11 12">LX-B</strain>
    </source>
</reference>
<accession>A0A4R1RQ92</accession>
<evidence type="ECO:0000256" key="8">
    <source>
        <dbReference type="ARBA" id="ARBA00023211"/>
    </source>
</evidence>
<gene>
    <name evidence="11" type="ORF">EDC14_10133</name>
</gene>
<evidence type="ECO:0000256" key="4">
    <source>
        <dbReference type="ARBA" id="ARBA00022839"/>
    </source>
</evidence>
<evidence type="ECO:0000259" key="10">
    <source>
        <dbReference type="Pfam" id="PF01930"/>
    </source>
</evidence>
<evidence type="ECO:0000256" key="2">
    <source>
        <dbReference type="ARBA" id="ARBA00022723"/>
    </source>
</evidence>
<comment type="cofactor">
    <cofactor evidence="9">
        <name>Mg(2+)</name>
        <dbReference type="ChEBI" id="CHEBI:18420"/>
    </cofactor>
    <cofactor evidence="9">
        <name>Mn(2+)</name>
        <dbReference type="ChEBI" id="CHEBI:29035"/>
    </cofactor>
    <text evidence="9">Mg(2+) or Mn(2+) required for ssDNA cleavage activity.</text>
</comment>